<evidence type="ECO:0000256" key="13">
    <source>
        <dbReference type="ARBA" id="ARBA00039079"/>
    </source>
</evidence>
<dbReference type="GO" id="GO:0006518">
    <property type="term" value="P:peptide metabolic process"/>
    <property type="evidence" value="ECO:0007669"/>
    <property type="project" value="TreeGrafter"/>
</dbReference>
<evidence type="ECO:0000256" key="8">
    <source>
        <dbReference type="ARBA" id="ARBA00022801"/>
    </source>
</evidence>
<dbReference type="SUPFAM" id="SSF55486">
    <property type="entry name" value="Metalloproteases ('zincins'), catalytic domain"/>
    <property type="match status" value="1"/>
</dbReference>
<evidence type="ECO:0000313" key="19">
    <source>
        <dbReference type="Proteomes" id="UP000694700"/>
    </source>
</evidence>
<dbReference type="EC" id="3.4.24.15" evidence="13"/>
<evidence type="ECO:0000256" key="10">
    <source>
        <dbReference type="ARBA" id="ARBA00022990"/>
    </source>
</evidence>
<dbReference type="Gene3D" id="1.20.1050.40">
    <property type="entry name" value="Endopeptidase. Chain P, domain 1"/>
    <property type="match status" value="1"/>
</dbReference>
<evidence type="ECO:0000256" key="11">
    <source>
        <dbReference type="ARBA" id="ARBA00023049"/>
    </source>
</evidence>
<evidence type="ECO:0000259" key="17">
    <source>
        <dbReference type="Pfam" id="PF01432"/>
    </source>
</evidence>
<evidence type="ECO:0000256" key="2">
    <source>
        <dbReference type="ARBA" id="ARBA00006040"/>
    </source>
</evidence>
<dbReference type="PANTHER" id="PTHR11804:SF56">
    <property type="entry name" value="THIMET OLIGOPEPTIDASE 1"/>
    <property type="match status" value="1"/>
</dbReference>
<dbReference type="FunFam" id="1.10.1370.10:FF:000027">
    <property type="entry name" value="Thimet oligopeptidase 1"/>
    <property type="match status" value="1"/>
</dbReference>
<keyword evidence="10" id="KW-0007">Acetylation</keyword>
<comment type="similarity">
    <text evidence="2 16">Belongs to the peptidase M3 family.</text>
</comment>
<keyword evidence="9 16" id="KW-0862">Zinc</keyword>
<evidence type="ECO:0000256" key="4">
    <source>
        <dbReference type="ARBA" id="ARBA00022490"/>
    </source>
</evidence>
<comment type="cofactor">
    <cofactor evidence="16">
        <name>Zn(2+)</name>
        <dbReference type="ChEBI" id="CHEBI:29105"/>
    </cofactor>
    <text evidence="16">Binds 1 zinc ion.</text>
</comment>
<name>A0A8C1ZZP1_CYPCA</name>
<dbReference type="GO" id="GO:0046872">
    <property type="term" value="F:metal ion binding"/>
    <property type="evidence" value="ECO:0007669"/>
    <property type="project" value="UniProtKB-UniRule"/>
</dbReference>
<comment type="subunit">
    <text evidence="3">Monomer.</text>
</comment>
<comment type="catalytic activity">
    <reaction evidence="12">
        <text>Preferential cleavage of bonds with hydrophobic residues at P1, P2 and P3' and a small residue at P1' in substrates of 5 to 15 residues.</text>
        <dbReference type="EC" id="3.4.24.15"/>
    </reaction>
</comment>
<evidence type="ECO:0000256" key="7">
    <source>
        <dbReference type="ARBA" id="ARBA00022723"/>
    </source>
</evidence>
<keyword evidence="7 16" id="KW-0479">Metal-binding</keyword>
<keyword evidence="8 16" id="KW-0378">Hydrolase</keyword>
<keyword evidence="11 16" id="KW-0482">Metalloprotease</keyword>
<dbReference type="Ensembl" id="ENSCCRT00015100762.1">
    <property type="protein sequence ID" value="ENSCCRP00015097586.1"/>
    <property type="gene ID" value="ENSCCRG00015039055.1"/>
</dbReference>
<accession>A0A8C1ZZP1</accession>
<dbReference type="GO" id="GO:0005758">
    <property type="term" value="C:mitochondrial intermembrane space"/>
    <property type="evidence" value="ECO:0007669"/>
    <property type="project" value="TreeGrafter"/>
</dbReference>
<dbReference type="InterPro" id="IPR024080">
    <property type="entry name" value="Neurolysin/TOP_N"/>
</dbReference>
<dbReference type="FunFam" id="3.40.390.10:FF:000006">
    <property type="entry name" value="Thimet oligopeptidase 1"/>
    <property type="match status" value="1"/>
</dbReference>
<dbReference type="GO" id="GO:0004222">
    <property type="term" value="F:metalloendopeptidase activity"/>
    <property type="evidence" value="ECO:0007669"/>
    <property type="project" value="InterPro"/>
</dbReference>
<reference evidence="18" key="1">
    <citation type="submission" date="2025-08" db="UniProtKB">
        <authorList>
            <consortium name="Ensembl"/>
        </authorList>
    </citation>
    <scope>IDENTIFICATION</scope>
</reference>
<evidence type="ECO:0000256" key="5">
    <source>
        <dbReference type="ARBA" id="ARBA00022553"/>
    </source>
</evidence>
<keyword evidence="4" id="KW-0963">Cytoplasm</keyword>
<evidence type="ECO:0000256" key="9">
    <source>
        <dbReference type="ARBA" id="ARBA00022833"/>
    </source>
</evidence>
<dbReference type="InterPro" id="IPR045090">
    <property type="entry name" value="Pept_M3A_M3B"/>
</dbReference>
<evidence type="ECO:0000313" key="18">
    <source>
        <dbReference type="Ensembl" id="ENSCCRP00015097586.1"/>
    </source>
</evidence>
<protein>
    <recommendedName>
        <fullName evidence="14">Thimet oligopeptidase</fullName>
        <ecNumber evidence="13">3.4.24.15</ecNumber>
    </recommendedName>
</protein>
<evidence type="ECO:0000256" key="16">
    <source>
        <dbReference type="RuleBase" id="RU003435"/>
    </source>
</evidence>
<comment type="function">
    <text evidence="15">Involved in the metabolism of neuropeptides under 20 amino acid residues long. Involved in cytoplasmic peptide degradation. Able to degrade the amyloid-beta precursor protein and generate amyloidogenic fragments. Also acts as a regulator of cannabinoid signaling pathway by mediating degradation of hemopressin, an antagonist peptide of the cannabinoid receptor CNR1.</text>
</comment>
<evidence type="ECO:0000256" key="1">
    <source>
        <dbReference type="ARBA" id="ARBA00004496"/>
    </source>
</evidence>
<dbReference type="GO" id="GO:0006508">
    <property type="term" value="P:proteolysis"/>
    <property type="evidence" value="ECO:0007669"/>
    <property type="project" value="UniProtKB-KW"/>
</dbReference>
<evidence type="ECO:0000256" key="14">
    <source>
        <dbReference type="ARBA" id="ARBA00039633"/>
    </source>
</evidence>
<evidence type="ECO:0000256" key="3">
    <source>
        <dbReference type="ARBA" id="ARBA00011245"/>
    </source>
</evidence>
<sequence>MMVSFMFVFGSGDRVCDDNRLRWDLSPDQILQLTEELIAKTKKVYDAVGALDVARVSYENTLKALADVEVEYTVQRNMLDFPQHVSLCKDVRTASTEADKKLSEFDVEMSMREDVYQRIVALEEKLSDESLTPEAKRYMERLIKLGKRNGLHLPKDTQEEIKKIKKKMSTLCIDFNKHLNEDTTCLHFSREELGGLPEDFLNSLEKDESGKLKLTLKYPHYFPTMKKCFVPETRKKLEEAFHSRCKQENSAILKELVELRSQKSSLLGFSTHADFVLEMNMAKTSKTVAAFLEDLAHKLKPLGEQERAVILKLKEQESQKRNLPFTGELHAWDTRYYMTQVEETQYAVDQNQLKEYFPMEVVTKGLLDIYQELLNLSFQQVEGAPVWHDDVTLYCVKDRTSGQVIGQFYLDLFPREGKYGHAACFGLQPGCLLPDGTRQMAVAAMVANFSKPTADAPSLLQHDEVETYFHEFGHVMHQLCAQTNFAMFSGTHVERDFVEAPSQMLENWVWEKEPLQRMSKHYKTGNPIPEELLDKLMKSRLANTGLFNLRQIVLAKVDQALHTKSGLDPAEEYARLCLDLLGIPASPGTNMPATFGHLAGGYDAQYYGYLWSEVFSMDMFYARFKQEGIMDPKVGLDYRKCILKPGGSVDAVDMLKKFLGREPKQDAFLLSKGLTVELESGKPCAC</sequence>
<dbReference type="CDD" id="cd06455">
    <property type="entry name" value="M3A_TOP"/>
    <property type="match status" value="1"/>
</dbReference>
<dbReference type="Pfam" id="PF01432">
    <property type="entry name" value="Peptidase_M3"/>
    <property type="match status" value="1"/>
</dbReference>
<comment type="subcellular location">
    <subcellularLocation>
        <location evidence="1">Cytoplasm</location>
    </subcellularLocation>
</comment>
<dbReference type="InterPro" id="IPR001567">
    <property type="entry name" value="Pept_M3A_M3B_dom"/>
</dbReference>
<evidence type="ECO:0000256" key="12">
    <source>
        <dbReference type="ARBA" id="ARBA00036235"/>
    </source>
</evidence>
<dbReference type="InterPro" id="IPR024077">
    <property type="entry name" value="Neurolysin/TOP_dom2"/>
</dbReference>
<feature type="domain" description="Peptidase M3A/M3B catalytic" evidence="17">
    <location>
        <begin position="225"/>
        <end position="672"/>
    </location>
</feature>
<dbReference type="FunFam" id="1.20.1050.40:FF:000001">
    <property type="entry name" value="Thimet oligopeptidase 1"/>
    <property type="match status" value="1"/>
</dbReference>
<dbReference type="InterPro" id="IPR024079">
    <property type="entry name" value="MetalloPept_cat_dom_sf"/>
</dbReference>
<keyword evidence="5" id="KW-0597">Phosphoprotein</keyword>
<proteinExistence type="inferred from homology"/>
<organism evidence="18 19">
    <name type="scientific">Cyprinus carpio</name>
    <name type="common">Common carp</name>
    <dbReference type="NCBI Taxonomy" id="7962"/>
    <lineage>
        <taxon>Eukaryota</taxon>
        <taxon>Metazoa</taxon>
        <taxon>Chordata</taxon>
        <taxon>Craniata</taxon>
        <taxon>Vertebrata</taxon>
        <taxon>Euteleostomi</taxon>
        <taxon>Actinopterygii</taxon>
        <taxon>Neopterygii</taxon>
        <taxon>Teleostei</taxon>
        <taxon>Ostariophysi</taxon>
        <taxon>Cypriniformes</taxon>
        <taxon>Cyprinidae</taxon>
        <taxon>Cyprininae</taxon>
        <taxon>Cyprinus</taxon>
    </lineage>
</organism>
<dbReference type="PANTHER" id="PTHR11804">
    <property type="entry name" value="PROTEASE M3 THIMET OLIGOPEPTIDASE-RELATED"/>
    <property type="match status" value="1"/>
</dbReference>
<dbReference type="Proteomes" id="UP000694700">
    <property type="component" value="Unplaced"/>
</dbReference>
<dbReference type="AlphaFoldDB" id="A0A8C1ZZP1"/>
<dbReference type="Gene3D" id="3.40.390.10">
    <property type="entry name" value="Collagenase (Catalytic Domain)"/>
    <property type="match status" value="1"/>
</dbReference>
<dbReference type="Gene3D" id="1.10.1370.10">
    <property type="entry name" value="Neurolysin, domain 3"/>
    <property type="match status" value="1"/>
</dbReference>
<evidence type="ECO:0000256" key="6">
    <source>
        <dbReference type="ARBA" id="ARBA00022670"/>
    </source>
</evidence>
<evidence type="ECO:0000256" key="15">
    <source>
        <dbReference type="ARBA" id="ARBA00045978"/>
    </source>
</evidence>
<keyword evidence="6 16" id="KW-0645">Protease</keyword>